<dbReference type="AlphaFoldDB" id="A0A5C5ZMK4"/>
<comment type="similarity">
    <text evidence="4">Belongs to the FliW family.</text>
</comment>
<keyword evidence="2 4" id="KW-1005">Bacterial flagellum biogenesis</keyword>
<evidence type="ECO:0000256" key="2">
    <source>
        <dbReference type="ARBA" id="ARBA00022795"/>
    </source>
</evidence>
<keyword evidence="5" id="KW-0282">Flagellum</keyword>
<dbReference type="GO" id="GO:0005737">
    <property type="term" value="C:cytoplasm"/>
    <property type="evidence" value="ECO:0007669"/>
    <property type="project" value="UniProtKB-SubCell"/>
</dbReference>
<keyword evidence="5" id="KW-0966">Cell projection</keyword>
<keyword evidence="5" id="KW-0969">Cilium</keyword>
<keyword evidence="1 4" id="KW-0963">Cytoplasm</keyword>
<evidence type="ECO:0000256" key="1">
    <source>
        <dbReference type="ARBA" id="ARBA00022490"/>
    </source>
</evidence>
<name>A0A5C5ZMK4_9BACT</name>
<evidence type="ECO:0000313" key="5">
    <source>
        <dbReference type="EMBL" id="TWT88217.1"/>
    </source>
</evidence>
<accession>A0A5C5ZMK4</accession>
<comment type="subunit">
    <text evidence="4">Interacts with translational regulator CsrA and flagellin(s).</text>
</comment>
<organism evidence="5 6">
    <name type="scientific">Pseudobythopirellula maris</name>
    <dbReference type="NCBI Taxonomy" id="2527991"/>
    <lineage>
        <taxon>Bacteria</taxon>
        <taxon>Pseudomonadati</taxon>
        <taxon>Planctomycetota</taxon>
        <taxon>Planctomycetia</taxon>
        <taxon>Pirellulales</taxon>
        <taxon>Lacipirellulaceae</taxon>
        <taxon>Pseudobythopirellula</taxon>
    </lineage>
</organism>
<keyword evidence="4" id="KW-0143">Chaperone</keyword>
<dbReference type="RefSeq" id="WP_197525580.1">
    <property type="nucleotide sequence ID" value="NZ_SJPQ01000002.1"/>
</dbReference>
<dbReference type="GO" id="GO:0006417">
    <property type="term" value="P:regulation of translation"/>
    <property type="evidence" value="ECO:0007669"/>
    <property type="project" value="UniProtKB-KW"/>
</dbReference>
<dbReference type="PANTHER" id="PTHR39190">
    <property type="entry name" value="FLAGELLAR ASSEMBLY FACTOR FLIW"/>
    <property type="match status" value="1"/>
</dbReference>
<gene>
    <name evidence="4 5" type="primary">fliW</name>
    <name evidence="5" type="ORF">Mal64_16960</name>
</gene>
<dbReference type="InterPro" id="IPR003775">
    <property type="entry name" value="Flagellar_assembly_factor_FliW"/>
</dbReference>
<dbReference type="PANTHER" id="PTHR39190:SF1">
    <property type="entry name" value="FLAGELLAR ASSEMBLY FACTOR FLIW"/>
    <property type="match status" value="1"/>
</dbReference>
<evidence type="ECO:0000256" key="4">
    <source>
        <dbReference type="HAMAP-Rule" id="MF_01185"/>
    </source>
</evidence>
<sequence length="145" mass="15912">MQVKTDRFGVVECKTQDLLEFPYGLIGMEGIRRWVLLADAQSPALAWLQAVDRSDVALAVVSPRRFVQGYKVRVADRDLDAIGLAGPQDAQVLVVVSRHAEGLSANLRAPIVVSLESRRGRQVVSKDEHPVRHLLGGPAPLRRTA</sequence>
<evidence type="ECO:0000313" key="6">
    <source>
        <dbReference type="Proteomes" id="UP000315440"/>
    </source>
</evidence>
<protein>
    <recommendedName>
        <fullName evidence="4">Flagellar assembly factor FliW</fullName>
    </recommendedName>
</protein>
<reference evidence="5 6" key="1">
    <citation type="submission" date="2019-02" db="EMBL/GenBank/DDBJ databases">
        <title>Deep-cultivation of Planctomycetes and their phenomic and genomic characterization uncovers novel biology.</title>
        <authorList>
            <person name="Wiegand S."/>
            <person name="Jogler M."/>
            <person name="Boedeker C."/>
            <person name="Pinto D."/>
            <person name="Vollmers J."/>
            <person name="Rivas-Marin E."/>
            <person name="Kohn T."/>
            <person name="Peeters S.H."/>
            <person name="Heuer A."/>
            <person name="Rast P."/>
            <person name="Oberbeckmann S."/>
            <person name="Bunk B."/>
            <person name="Jeske O."/>
            <person name="Meyerdierks A."/>
            <person name="Storesund J.E."/>
            <person name="Kallscheuer N."/>
            <person name="Luecker S."/>
            <person name="Lage O.M."/>
            <person name="Pohl T."/>
            <person name="Merkel B.J."/>
            <person name="Hornburger P."/>
            <person name="Mueller R.-W."/>
            <person name="Bruemmer F."/>
            <person name="Labrenz M."/>
            <person name="Spormann A.M."/>
            <person name="Op Den Camp H."/>
            <person name="Overmann J."/>
            <person name="Amann R."/>
            <person name="Jetten M.S.M."/>
            <person name="Mascher T."/>
            <person name="Medema M.H."/>
            <person name="Devos D.P."/>
            <person name="Kaster A.-K."/>
            <person name="Ovreas L."/>
            <person name="Rohde M."/>
            <person name="Galperin M.Y."/>
            <person name="Jogler C."/>
        </authorList>
    </citation>
    <scope>NUCLEOTIDE SEQUENCE [LARGE SCALE GENOMIC DNA]</scope>
    <source>
        <strain evidence="5 6">Mal64</strain>
    </source>
</reference>
<dbReference type="InterPro" id="IPR024046">
    <property type="entry name" value="Flagellar_assmbl_FliW_dom_sf"/>
</dbReference>
<comment type="function">
    <text evidence="4">Acts as an anti-CsrA protein, binds CsrA and prevents it from repressing translation of its target genes, one of which is flagellin. Binds to flagellin and participates in the assembly of the flagellum.</text>
</comment>
<keyword evidence="3 4" id="KW-0810">Translation regulation</keyword>
<comment type="caution">
    <text evidence="5">The sequence shown here is derived from an EMBL/GenBank/DDBJ whole genome shotgun (WGS) entry which is preliminary data.</text>
</comment>
<proteinExistence type="inferred from homology"/>
<dbReference type="Gene3D" id="2.30.290.10">
    <property type="entry name" value="BH3618-like"/>
    <property type="match status" value="1"/>
</dbReference>
<dbReference type="Proteomes" id="UP000315440">
    <property type="component" value="Unassembled WGS sequence"/>
</dbReference>
<evidence type="ECO:0000256" key="3">
    <source>
        <dbReference type="ARBA" id="ARBA00022845"/>
    </source>
</evidence>
<dbReference type="SUPFAM" id="SSF141457">
    <property type="entry name" value="BH3618-like"/>
    <property type="match status" value="1"/>
</dbReference>
<dbReference type="GO" id="GO:0044780">
    <property type="term" value="P:bacterial-type flagellum assembly"/>
    <property type="evidence" value="ECO:0007669"/>
    <property type="project" value="UniProtKB-UniRule"/>
</dbReference>
<dbReference type="Pfam" id="PF02623">
    <property type="entry name" value="FliW"/>
    <property type="match status" value="1"/>
</dbReference>
<keyword evidence="6" id="KW-1185">Reference proteome</keyword>
<dbReference type="HAMAP" id="MF_01185">
    <property type="entry name" value="FliW"/>
    <property type="match status" value="1"/>
</dbReference>
<dbReference type="EMBL" id="SJPQ01000002">
    <property type="protein sequence ID" value="TWT88217.1"/>
    <property type="molecule type" value="Genomic_DNA"/>
</dbReference>
<comment type="subcellular location">
    <subcellularLocation>
        <location evidence="4">Cytoplasm</location>
    </subcellularLocation>
</comment>